<organism evidence="1 2">
    <name type="scientific">Noviherbaspirillum album</name>
    <dbReference type="NCBI Taxonomy" id="3080276"/>
    <lineage>
        <taxon>Bacteria</taxon>
        <taxon>Pseudomonadati</taxon>
        <taxon>Pseudomonadota</taxon>
        <taxon>Betaproteobacteria</taxon>
        <taxon>Burkholderiales</taxon>
        <taxon>Oxalobacteraceae</taxon>
        <taxon>Noviherbaspirillum</taxon>
    </lineage>
</organism>
<protein>
    <submittedName>
        <fullName evidence="1">Uncharacterized protein</fullName>
    </submittedName>
</protein>
<reference evidence="1 2" key="1">
    <citation type="submission" date="2023-10" db="EMBL/GenBank/DDBJ databases">
        <title>Noviherbaspirillum sp. CPCC 100848 genome assembly.</title>
        <authorList>
            <person name="Li X.Y."/>
            <person name="Fang X.M."/>
        </authorList>
    </citation>
    <scope>NUCLEOTIDE SEQUENCE [LARGE SCALE GENOMIC DNA]</scope>
    <source>
        <strain evidence="1 2">CPCC 100848</strain>
    </source>
</reference>
<gene>
    <name evidence="1" type="ORF">RY831_17470</name>
</gene>
<dbReference type="RefSeq" id="WP_326507667.1">
    <property type="nucleotide sequence ID" value="NZ_JAWIIV010000014.1"/>
</dbReference>
<evidence type="ECO:0000313" key="1">
    <source>
        <dbReference type="EMBL" id="MEC4720959.1"/>
    </source>
</evidence>
<dbReference type="EMBL" id="JAWIIV010000014">
    <property type="protein sequence ID" value="MEC4720959.1"/>
    <property type="molecule type" value="Genomic_DNA"/>
</dbReference>
<accession>A0ABU6JCR7</accession>
<proteinExistence type="predicted"/>
<dbReference type="Proteomes" id="UP001352263">
    <property type="component" value="Unassembled WGS sequence"/>
</dbReference>
<evidence type="ECO:0000313" key="2">
    <source>
        <dbReference type="Proteomes" id="UP001352263"/>
    </source>
</evidence>
<sequence>MNISEVMLDAGIRKATEAGLLARDATDSEKAFNRALIRAVLEAALGEQHGGNSSCAAQSALRARDRWSFFSSK</sequence>
<comment type="caution">
    <text evidence="1">The sequence shown here is derived from an EMBL/GenBank/DDBJ whole genome shotgun (WGS) entry which is preliminary data.</text>
</comment>
<keyword evidence="2" id="KW-1185">Reference proteome</keyword>
<name>A0ABU6JCR7_9BURK</name>